<reference evidence="1 2" key="1">
    <citation type="submission" date="2018-05" db="EMBL/GenBank/DDBJ databases">
        <title>Freshwater and sediment microbial communities from various areas in North America, analyzing microbe dynamics in response to fracking.</title>
        <authorList>
            <person name="Lamendella R."/>
        </authorList>
    </citation>
    <scope>NUCLEOTIDE SEQUENCE [LARGE SCALE GENOMIC DNA]</scope>
    <source>
        <strain evidence="1 2">15_TX</strain>
    </source>
</reference>
<dbReference type="EMBL" id="QGTW01000001">
    <property type="protein sequence ID" value="PWW32169.1"/>
    <property type="molecule type" value="Genomic_DNA"/>
</dbReference>
<dbReference type="AlphaFoldDB" id="A0A2V3A5L6"/>
<dbReference type="OrthoDB" id="6385276at2"/>
<dbReference type="RefSeq" id="WP_110063131.1">
    <property type="nucleotide sequence ID" value="NZ_QGTW01000001.1"/>
</dbReference>
<proteinExistence type="predicted"/>
<evidence type="ECO:0000313" key="1">
    <source>
        <dbReference type="EMBL" id="PWW32169.1"/>
    </source>
</evidence>
<sequence>MERLRSFLFFFVLFLGFFFYFTSQNPHNHADATKNHMDHGDVEIPQGYEVPNVNIFVTEDYSGTWLLKVQLDHFIFAPDKVGMNQPSYNEGHAHLYINGEKINRLYGEYYHLGSLQEGKNEIKVTLHSNNHGALVYQGKPIQSSMIVEVSA</sequence>
<organism evidence="1 2">
    <name type="scientific">Cytobacillus oceanisediminis</name>
    <dbReference type="NCBI Taxonomy" id="665099"/>
    <lineage>
        <taxon>Bacteria</taxon>
        <taxon>Bacillati</taxon>
        <taxon>Bacillota</taxon>
        <taxon>Bacilli</taxon>
        <taxon>Bacillales</taxon>
        <taxon>Bacillaceae</taxon>
        <taxon>Cytobacillus</taxon>
    </lineage>
</organism>
<comment type="caution">
    <text evidence="1">The sequence shown here is derived from an EMBL/GenBank/DDBJ whole genome shotgun (WGS) entry which is preliminary data.</text>
</comment>
<gene>
    <name evidence="1" type="ORF">DFO73_101432</name>
</gene>
<name>A0A2V3A5L6_9BACI</name>
<protein>
    <submittedName>
        <fullName evidence="1">Uncharacterized protein</fullName>
    </submittedName>
</protein>
<evidence type="ECO:0000313" key="2">
    <source>
        <dbReference type="Proteomes" id="UP000247150"/>
    </source>
</evidence>
<accession>A0A2V3A5L6</accession>
<dbReference type="Proteomes" id="UP000247150">
    <property type="component" value="Unassembled WGS sequence"/>
</dbReference>